<dbReference type="AlphaFoldDB" id="A0A0E1NG59"/>
<keyword evidence="3" id="KW-1185">Reference proteome</keyword>
<evidence type="ECO:0000313" key="1">
    <source>
        <dbReference type="EMBL" id="CFQ56990.1"/>
    </source>
</evidence>
<reference evidence="2 3" key="1">
    <citation type="submission" date="2015-03" db="EMBL/GenBank/DDBJ databases">
        <authorList>
            <consortium name="Pathogen Informatics"/>
            <person name="Murphy D."/>
        </authorList>
    </citation>
    <scope>NUCLEOTIDE SEQUENCE [LARGE SCALE GENOMIC DNA]</scope>
    <source>
        <strain evidence="2 3">IP05342</strain>
    </source>
</reference>
<reference evidence="1 4" key="2">
    <citation type="submission" date="2015-03" db="EMBL/GenBank/DDBJ databases">
        <authorList>
            <person name="Murphy D."/>
        </authorList>
    </citation>
    <scope>NUCLEOTIDE SEQUENCE [LARGE SCALE GENOMIC DNA]</scope>
    <source>
        <strain evidence="1 4">IP26249</strain>
    </source>
</reference>
<evidence type="ECO:0000313" key="4">
    <source>
        <dbReference type="Proteomes" id="UP000048841"/>
    </source>
</evidence>
<proteinExistence type="predicted"/>
<accession>A0A0E1NG59</accession>
<dbReference type="NCBIfam" id="TIGR04495">
    <property type="entry name" value="RiPP_XyeA"/>
    <property type="match status" value="1"/>
</dbReference>
<dbReference type="EMBL" id="CPXJ01000008">
    <property type="protein sequence ID" value="CND31800.1"/>
    <property type="molecule type" value="Genomic_DNA"/>
</dbReference>
<dbReference type="KEGG" id="yet:CH48_4134"/>
<dbReference type="Proteomes" id="UP000048841">
    <property type="component" value="Unassembled WGS sequence"/>
</dbReference>
<name>A0A0E1NG59_YEREN</name>
<dbReference type="GeneID" id="31412356"/>
<organism evidence="1 4">
    <name type="scientific">Yersinia enterocolitica</name>
    <dbReference type="NCBI Taxonomy" id="630"/>
    <lineage>
        <taxon>Bacteria</taxon>
        <taxon>Pseudomonadati</taxon>
        <taxon>Pseudomonadota</taxon>
        <taxon>Gammaproteobacteria</taxon>
        <taxon>Enterobacterales</taxon>
        <taxon>Yersiniaceae</taxon>
        <taxon>Yersinia</taxon>
    </lineage>
</organism>
<dbReference type="PATRIC" id="fig|630.30.peg.45"/>
<gene>
    <name evidence="1" type="ORF">ERS137941_01088</name>
    <name evidence="2" type="ORF">ERS137959_00859</name>
</gene>
<protein>
    <recommendedName>
        <fullName evidence="5">RSAM-modified RiPP, XyeA family</fullName>
    </recommendedName>
</protein>
<sequence>MSRLKKEIIETKTVIDVSDTKKSQPQRLAEDVLEQIAGGAGWIKAFGNWSRSF</sequence>
<evidence type="ECO:0000313" key="2">
    <source>
        <dbReference type="EMBL" id="CND31800.1"/>
    </source>
</evidence>
<dbReference type="Proteomes" id="UP000041601">
    <property type="component" value="Unassembled WGS sequence"/>
</dbReference>
<evidence type="ECO:0008006" key="5">
    <source>
        <dbReference type="Google" id="ProtNLM"/>
    </source>
</evidence>
<dbReference type="EMBL" id="CGBR01000005">
    <property type="protein sequence ID" value="CFQ56990.1"/>
    <property type="molecule type" value="Genomic_DNA"/>
</dbReference>
<dbReference type="RefSeq" id="WP_005157979.1">
    <property type="nucleotide sequence ID" value="NZ_CGBC01000007.1"/>
</dbReference>
<evidence type="ECO:0000313" key="3">
    <source>
        <dbReference type="Proteomes" id="UP000041601"/>
    </source>
</evidence>
<dbReference type="InterPro" id="IPR030990">
    <property type="entry name" value="RiPP_XyeA"/>
</dbReference>